<dbReference type="STRING" id="1095630.A0A2J6SKS0"/>
<dbReference type="RefSeq" id="XP_024728260.1">
    <property type="nucleotide sequence ID" value="XM_024881714.1"/>
</dbReference>
<dbReference type="EMBL" id="KZ613912">
    <property type="protein sequence ID" value="PMD51356.1"/>
    <property type="molecule type" value="Genomic_DNA"/>
</dbReference>
<proteinExistence type="predicted"/>
<dbReference type="OrthoDB" id="294702at2759"/>
<evidence type="ECO:0008006" key="3">
    <source>
        <dbReference type="Google" id="ProtNLM"/>
    </source>
</evidence>
<dbReference type="Proteomes" id="UP000235371">
    <property type="component" value="Unassembled WGS sequence"/>
</dbReference>
<sequence length="130" mass="14298">MRARALPPNLLFTPLNLSSFAHHADTSHSSIPSRLIFPMAISINGHNLFLSAIGPDRIPGTPLVILVSDIGGSSSPWPLVIWHLSPFVRIYIHDRAGFGKSEVNPLANNRRPKTYAEKAAEDLDKLLQKV</sequence>
<dbReference type="GeneID" id="36589791"/>
<evidence type="ECO:0000313" key="2">
    <source>
        <dbReference type="Proteomes" id="UP000235371"/>
    </source>
</evidence>
<dbReference type="SUPFAM" id="SSF53474">
    <property type="entry name" value="alpha/beta-Hydrolases"/>
    <property type="match status" value="1"/>
</dbReference>
<protein>
    <recommendedName>
        <fullName evidence="3">AB hydrolase-1 domain-containing protein</fullName>
    </recommendedName>
</protein>
<accession>A0A2J6SKS0</accession>
<reference evidence="1 2" key="1">
    <citation type="submission" date="2016-04" db="EMBL/GenBank/DDBJ databases">
        <title>A degradative enzymes factory behind the ericoid mycorrhizal symbiosis.</title>
        <authorList>
            <consortium name="DOE Joint Genome Institute"/>
            <person name="Martino E."/>
            <person name="Morin E."/>
            <person name="Grelet G."/>
            <person name="Kuo A."/>
            <person name="Kohler A."/>
            <person name="Daghino S."/>
            <person name="Barry K."/>
            <person name="Choi C."/>
            <person name="Cichocki N."/>
            <person name="Clum A."/>
            <person name="Copeland A."/>
            <person name="Hainaut M."/>
            <person name="Haridas S."/>
            <person name="Labutti K."/>
            <person name="Lindquist E."/>
            <person name="Lipzen A."/>
            <person name="Khouja H.-R."/>
            <person name="Murat C."/>
            <person name="Ohm R."/>
            <person name="Olson A."/>
            <person name="Spatafora J."/>
            <person name="Veneault-Fourrey C."/>
            <person name="Henrissat B."/>
            <person name="Grigoriev I."/>
            <person name="Martin F."/>
            <person name="Perotto S."/>
        </authorList>
    </citation>
    <scope>NUCLEOTIDE SEQUENCE [LARGE SCALE GENOMIC DNA]</scope>
    <source>
        <strain evidence="1 2">E</strain>
    </source>
</reference>
<name>A0A2J6SKS0_9HELO</name>
<keyword evidence="2" id="KW-1185">Reference proteome</keyword>
<gene>
    <name evidence="1" type="ORF">K444DRAFT_620466</name>
</gene>
<dbReference type="InParanoid" id="A0A2J6SKS0"/>
<dbReference type="AlphaFoldDB" id="A0A2J6SKS0"/>
<dbReference type="Gene3D" id="3.40.50.1820">
    <property type="entry name" value="alpha/beta hydrolase"/>
    <property type="match status" value="1"/>
</dbReference>
<evidence type="ECO:0000313" key="1">
    <source>
        <dbReference type="EMBL" id="PMD51356.1"/>
    </source>
</evidence>
<organism evidence="1 2">
    <name type="scientific">Hyaloscypha bicolor E</name>
    <dbReference type="NCBI Taxonomy" id="1095630"/>
    <lineage>
        <taxon>Eukaryota</taxon>
        <taxon>Fungi</taxon>
        <taxon>Dikarya</taxon>
        <taxon>Ascomycota</taxon>
        <taxon>Pezizomycotina</taxon>
        <taxon>Leotiomycetes</taxon>
        <taxon>Helotiales</taxon>
        <taxon>Hyaloscyphaceae</taxon>
        <taxon>Hyaloscypha</taxon>
        <taxon>Hyaloscypha bicolor</taxon>
    </lineage>
</organism>
<feature type="non-terminal residue" evidence="1">
    <location>
        <position position="130"/>
    </location>
</feature>
<dbReference type="InterPro" id="IPR029058">
    <property type="entry name" value="AB_hydrolase_fold"/>
</dbReference>